<proteinExistence type="inferred from homology"/>
<dbReference type="FunFam" id="1.10.10.10:FF:000001">
    <property type="entry name" value="LysR family transcriptional regulator"/>
    <property type="match status" value="1"/>
</dbReference>
<keyword evidence="3" id="KW-0238">DNA-binding</keyword>
<dbReference type="PANTHER" id="PTHR30537">
    <property type="entry name" value="HTH-TYPE TRANSCRIPTIONAL REGULATOR"/>
    <property type="match status" value="1"/>
</dbReference>
<dbReference type="FunFam" id="3.40.190.290:FF:000012">
    <property type="entry name" value="Transcriptional regulator, LysR family"/>
    <property type="match status" value="1"/>
</dbReference>
<sequence length="319" mass="35304">MARDNDIGDLMAFLAVARERSFTRAAAKLGVSQSALSHTLRAMEARMGLRLLTRTTRSVAPTEAGERLLQTVGPRLDEIEAELRALKEMRDQPAGTVRITAIDFAVDHVIWPRLAPLLLQYPDIQVEVSVDYRLTDIVADGFDIGVRHGDQVEKDMIAVPVDAPMQMAMVASPAYFTRHPVPRTPQDLTSQQCITLRLPTKGGLYAWELEKGRQKLQARVSGQVVFNGVYQMVNAALSGLGLAFVPDDLVAPHVAQGNLVRVMEDWCPAFPGLHLYYPSRRQSSRALQLVVEALRYRRPALGEAPVKGSTRSRKVLTNS</sequence>
<dbReference type="PRINTS" id="PR00039">
    <property type="entry name" value="HTHLYSR"/>
</dbReference>
<comment type="caution">
    <text evidence="6">The sequence shown here is derived from an EMBL/GenBank/DDBJ whole genome shotgun (WGS) entry which is preliminary data.</text>
</comment>
<dbReference type="Pfam" id="PF03466">
    <property type="entry name" value="LysR_substrate"/>
    <property type="match status" value="1"/>
</dbReference>
<protein>
    <submittedName>
        <fullName evidence="6">LysR family transcriptional regulator</fullName>
    </submittedName>
</protein>
<keyword evidence="4" id="KW-0804">Transcription</keyword>
<dbReference type="CDD" id="cd08474">
    <property type="entry name" value="PBP2_CrgA_like_5"/>
    <property type="match status" value="1"/>
</dbReference>
<dbReference type="SUPFAM" id="SSF53850">
    <property type="entry name" value="Periplasmic binding protein-like II"/>
    <property type="match status" value="1"/>
</dbReference>
<keyword evidence="7" id="KW-1185">Reference proteome</keyword>
<gene>
    <name evidence="6" type="ORF">F7Q92_06205</name>
</gene>
<dbReference type="Pfam" id="PF00126">
    <property type="entry name" value="HTH_1"/>
    <property type="match status" value="1"/>
</dbReference>
<evidence type="ECO:0000256" key="2">
    <source>
        <dbReference type="ARBA" id="ARBA00023015"/>
    </source>
</evidence>
<dbReference type="Gene3D" id="3.40.190.290">
    <property type="match status" value="1"/>
</dbReference>
<dbReference type="GO" id="GO:0006351">
    <property type="term" value="P:DNA-templated transcription"/>
    <property type="evidence" value="ECO:0007669"/>
    <property type="project" value="TreeGrafter"/>
</dbReference>
<dbReference type="InterPro" id="IPR036390">
    <property type="entry name" value="WH_DNA-bd_sf"/>
</dbReference>
<evidence type="ECO:0000313" key="6">
    <source>
        <dbReference type="EMBL" id="KAB0583854.1"/>
    </source>
</evidence>
<dbReference type="PROSITE" id="PS50931">
    <property type="entry name" value="HTH_LYSR"/>
    <property type="match status" value="1"/>
</dbReference>
<dbReference type="GO" id="GO:0043565">
    <property type="term" value="F:sequence-specific DNA binding"/>
    <property type="evidence" value="ECO:0007669"/>
    <property type="project" value="TreeGrafter"/>
</dbReference>
<dbReference type="InterPro" id="IPR000847">
    <property type="entry name" value="LysR_HTH_N"/>
</dbReference>
<dbReference type="AlphaFoldDB" id="A0A643FH58"/>
<dbReference type="InterPro" id="IPR058163">
    <property type="entry name" value="LysR-type_TF_proteobact-type"/>
</dbReference>
<name>A0A643FH58_IDEDE</name>
<dbReference type="SUPFAM" id="SSF46785">
    <property type="entry name" value="Winged helix' DNA-binding domain"/>
    <property type="match status" value="1"/>
</dbReference>
<keyword evidence="2" id="KW-0805">Transcription regulation</keyword>
<comment type="similarity">
    <text evidence="1">Belongs to the LysR transcriptional regulatory family.</text>
</comment>
<accession>A0A643FH58</accession>
<evidence type="ECO:0000256" key="3">
    <source>
        <dbReference type="ARBA" id="ARBA00023125"/>
    </source>
</evidence>
<evidence type="ECO:0000256" key="4">
    <source>
        <dbReference type="ARBA" id="ARBA00023163"/>
    </source>
</evidence>
<feature type="domain" description="HTH lysR-type" evidence="5">
    <location>
        <begin position="5"/>
        <end position="62"/>
    </location>
</feature>
<dbReference type="PANTHER" id="PTHR30537:SF1">
    <property type="entry name" value="HTH-TYPE TRANSCRIPTIONAL REGULATOR PGRR"/>
    <property type="match status" value="1"/>
</dbReference>
<dbReference type="Gene3D" id="1.10.10.10">
    <property type="entry name" value="Winged helix-like DNA-binding domain superfamily/Winged helix DNA-binding domain"/>
    <property type="match status" value="1"/>
</dbReference>
<reference evidence="6 7" key="1">
    <citation type="submission" date="2019-09" db="EMBL/GenBank/DDBJ databases">
        <title>Draft genome sequences of 48 bacterial type strains from the CCUG.</title>
        <authorList>
            <person name="Tunovic T."/>
            <person name="Pineiro-Iglesias B."/>
            <person name="Unosson C."/>
            <person name="Inganas E."/>
            <person name="Ohlen M."/>
            <person name="Cardew S."/>
            <person name="Jensie-Markopoulos S."/>
            <person name="Salva-Serra F."/>
            <person name="Jaen-Luchoro D."/>
            <person name="Karlsson R."/>
            <person name="Svensson-Stadler L."/>
            <person name="Chun J."/>
            <person name="Moore E."/>
        </authorList>
    </citation>
    <scope>NUCLEOTIDE SEQUENCE [LARGE SCALE GENOMIC DNA]</scope>
    <source>
        <strain evidence="6 7">CCUG 30977</strain>
    </source>
</reference>
<dbReference type="GO" id="GO:0003700">
    <property type="term" value="F:DNA-binding transcription factor activity"/>
    <property type="evidence" value="ECO:0007669"/>
    <property type="project" value="InterPro"/>
</dbReference>
<dbReference type="InterPro" id="IPR036388">
    <property type="entry name" value="WH-like_DNA-bd_sf"/>
</dbReference>
<dbReference type="RefSeq" id="WP_151123318.1">
    <property type="nucleotide sequence ID" value="NZ_CP088082.1"/>
</dbReference>
<dbReference type="Proteomes" id="UP000430120">
    <property type="component" value="Unassembled WGS sequence"/>
</dbReference>
<evidence type="ECO:0000313" key="7">
    <source>
        <dbReference type="Proteomes" id="UP000430120"/>
    </source>
</evidence>
<organism evidence="6 7">
    <name type="scientific">Ideonella dechloratans</name>
    <dbReference type="NCBI Taxonomy" id="36863"/>
    <lineage>
        <taxon>Bacteria</taxon>
        <taxon>Pseudomonadati</taxon>
        <taxon>Pseudomonadota</taxon>
        <taxon>Betaproteobacteria</taxon>
        <taxon>Burkholderiales</taxon>
        <taxon>Sphaerotilaceae</taxon>
        <taxon>Ideonella</taxon>
    </lineage>
</organism>
<evidence type="ECO:0000256" key="1">
    <source>
        <dbReference type="ARBA" id="ARBA00009437"/>
    </source>
</evidence>
<evidence type="ECO:0000259" key="5">
    <source>
        <dbReference type="PROSITE" id="PS50931"/>
    </source>
</evidence>
<dbReference type="InterPro" id="IPR005119">
    <property type="entry name" value="LysR_subst-bd"/>
</dbReference>
<dbReference type="EMBL" id="VZPB01000010">
    <property type="protein sequence ID" value="KAB0583854.1"/>
    <property type="molecule type" value="Genomic_DNA"/>
</dbReference>
<dbReference type="OrthoDB" id="9813056at2"/>